<accession>A0A4S8MB19</accession>
<dbReference type="GO" id="GO:0003677">
    <property type="term" value="F:DNA binding"/>
    <property type="evidence" value="ECO:0007669"/>
    <property type="project" value="InterPro"/>
</dbReference>
<gene>
    <name evidence="6" type="ORF">K435DRAFT_720095</name>
</gene>
<feature type="compositionally biased region" description="Polar residues" evidence="5">
    <location>
        <begin position="115"/>
        <end position="129"/>
    </location>
</feature>
<reference evidence="6 7" key="1">
    <citation type="journal article" date="2019" name="Nat. Ecol. Evol.">
        <title>Megaphylogeny resolves global patterns of mushroom evolution.</title>
        <authorList>
            <person name="Varga T."/>
            <person name="Krizsan K."/>
            <person name="Foldi C."/>
            <person name="Dima B."/>
            <person name="Sanchez-Garcia M."/>
            <person name="Sanchez-Ramirez S."/>
            <person name="Szollosi G.J."/>
            <person name="Szarkandi J.G."/>
            <person name="Papp V."/>
            <person name="Albert L."/>
            <person name="Andreopoulos W."/>
            <person name="Angelini C."/>
            <person name="Antonin V."/>
            <person name="Barry K.W."/>
            <person name="Bougher N.L."/>
            <person name="Buchanan P."/>
            <person name="Buyck B."/>
            <person name="Bense V."/>
            <person name="Catcheside P."/>
            <person name="Chovatia M."/>
            <person name="Cooper J."/>
            <person name="Damon W."/>
            <person name="Desjardin D."/>
            <person name="Finy P."/>
            <person name="Geml J."/>
            <person name="Haridas S."/>
            <person name="Hughes K."/>
            <person name="Justo A."/>
            <person name="Karasinski D."/>
            <person name="Kautmanova I."/>
            <person name="Kiss B."/>
            <person name="Kocsube S."/>
            <person name="Kotiranta H."/>
            <person name="LaButti K.M."/>
            <person name="Lechner B.E."/>
            <person name="Liimatainen K."/>
            <person name="Lipzen A."/>
            <person name="Lukacs Z."/>
            <person name="Mihaltcheva S."/>
            <person name="Morgado L.N."/>
            <person name="Niskanen T."/>
            <person name="Noordeloos M.E."/>
            <person name="Ohm R.A."/>
            <person name="Ortiz-Santana B."/>
            <person name="Ovrebo C."/>
            <person name="Racz N."/>
            <person name="Riley R."/>
            <person name="Savchenko A."/>
            <person name="Shiryaev A."/>
            <person name="Soop K."/>
            <person name="Spirin V."/>
            <person name="Szebenyi C."/>
            <person name="Tomsovsky M."/>
            <person name="Tulloss R.E."/>
            <person name="Uehling J."/>
            <person name="Grigoriev I.V."/>
            <person name="Vagvolgyi C."/>
            <person name="Papp T."/>
            <person name="Martin F.M."/>
            <person name="Miettinen O."/>
            <person name="Hibbett D.S."/>
            <person name="Nagy L.G."/>
        </authorList>
    </citation>
    <scope>NUCLEOTIDE SEQUENCE [LARGE SCALE GENOMIC DNA]</scope>
    <source>
        <strain evidence="6 7">CBS 962.96</strain>
    </source>
</reference>
<evidence type="ECO:0008006" key="8">
    <source>
        <dbReference type="Google" id="ProtNLM"/>
    </source>
</evidence>
<dbReference type="GO" id="GO:0042797">
    <property type="term" value="P:tRNA transcription by RNA polymerase III"/>
    <property type="evidence" value="ECO:0007669"/>
    <property type="project" value="TreeGrafter"/>
</dbReference>
<feature type="region of interest" description="Disordered" evidence="5">
    <location>
        <begin position="280"/>
        <end position="307"/>
    </location>
</feature>
<evidence type="ECO:0000313" key="6">
    <source>
        <dbReference type="EMBL" id="THU99158.1"/>
    </source>
</evidence>
<organism evidence="6 7">
    <name type="scientific">Dendrothele bispora (strain CBS 962.96)</name>
    <dbReference type="NCBI Taxonomy" id="1314807"/>
    <lineage>
        <taxon>Eukaryota</taxon>
        <taxon>Fungi</taxon>
        <taxon>Dikarya</taxon>
        <taxon>Basidiomycota</taxon>
        <taxon>Agaricomycotina</taxon>
        <taxon>Agaricomycetes</taxon>
        <taxon>Agaricomycetidae</taxon>
        <taxon>Agaricales</taxon>
        <taxon>Agaricales incertae sedis</taxon>
        <taxon>Dendrothele</taxon>
    </lineage>
</organism>
<evidence type="ECO:0000256" key="5">
    <source>
        <dbReference type="SAM" id="MobiDB-lite"/>
    </source>
</evidence>
<evidence type="ECO:0000256" key="2">
    <source>
        <dbReference type="ARBA" id="ARBA00022478"/>
    </source>
</evidence>
<dbReference type="PANTHER" id="PTHR13408:SF0">
    <property type="entry name" value="DNA-DIRECTED RNA POLYMERASE III SUBUNIT RPC4"/>
    <property type="match status" value="1"/>
</dbReference>
<feature type="region of interest" description="Disordered" evidence="5">
    <location>
        <begin position="1"/>
        <end position="164"/>
    </location>
</feature>
<feature type="compositionally biased region" description="Basic and acidic residues" evidence="5">
    <location>
        <begin position="65"/>
        <end position="81"/>
    </location>
</feature>
<evidence type="ECO:0000256" key="3">
    <source>
        <dbReference type="ARBA" id="ARBA00023163"/>
    </source>
</evidence>
<proteinExistence type="predicted"/>
<evidence type="ECO:0000256" key="1">
    <source>
        <dbReference type="ARBA" id="ARBA00004123"/>
    </source>
</evidence>
<keyword evidence="3" id="KW-0804">Transcription</keyword>
<keyword evidence="7" id="KW-1185">Reference proteome</keyword>
<dbReference type="GO" id="GO:0005666">
    <property type="term" value="C:RNA polymerase III complex"/>
    <property type="evidence" value="ECO:0007669"/>
    <property type="project" value="InterPro"/>
</dbReference>
<keyword evidence="2" id="KW-0240">DNA-directed RNA polymerase</keyword>
<dbReference type="PANTHER" id="PTHR13408">
    <property type="entry name" value="DNA-DIRECTED RNA POLYMERASE III"/>
    <property type="match status" value="1"/>
</dbReference>
<dbReference type="AlphaFoldDB" id="A0A4S8MB19"/>
<keyword evidence="4" id="KW-0539">Nucleus</keyword>
<feature type="region of interest" description="Disordered" evidence="5">
    <location>
        <begin position="183"/>
        <end position="228"/>
    </location>
</feature>
<dbReference type="EMBL" id="ML179124">
    <property type="protein sequence ID" value="THU99158.1"/>
    <property type="molecule type" value="Genomic_DNA"/>
</dbReference>
<feature type="compositionally biased region" description="Polar residues" evidence="5">
    <location>
        <begin position="1"/>
        <end position="14"/>
    </location>
</feature>
<comment type="subcellular location">
    <subcellularLocation>
        <location evidence="1">Nucleus</location>
    </subcellularLocation>
</comment>
<dbReference type="Proteomes" id="UP000297245">
    <property type="component" value="Unassembled WGS sequence"/>
</dbReference>
<dbReference type="Pfam" id="PF05132">
    <property type="entry name" value="RNA_pol_Rpc4"/>
    <property type="match status" value="1"/>
</dbReference>
<feature type="compositionally biased region" description="Low complexity" evidence="5">
    <location>
        <begin position="284"/>
        <end position="296"/>
    </location>
</feature>
<feature type="compositionally biased region" description="Basic and acidic residues" evidence="5">
    <location>
        <begin position="187"/>
        <end position="202"/>
    </location>
</feature>
<evidence type="ECO:0000256" key="4">
    <source>
        <dbReference type="ARBA" id="ARBA00023242"/>
    </source>
</evidence>
<evidence type="ECO:0000313" key="7">
    <source>
        <dbReference type="Proteomes" id="UP000297245"/>
    </source>
</evidence>
<sequence length="403" mass="44096">MSTPSENASGSSTPKAIPSLTRRSQDTTRQGSQKLKFVPVNPVRRQKEEVKNEPPPERTLPSESNYDRGESRDRGRGDGRGRGRGAPRPPIEMTASGPFALGPAMAGNNVRRSVPKSNFTNPAPSTSSKPDLGAGLSNTPAPSIKTEDRKGKQMIIDEEEVYSDQEDGVEIVDIEKIQDMDWMAPESLRKEKPVVKTKKEDSDGTPETGDVNLSNAVDLSESEDEEELEDIIDDFNQQIDLDTDPTPRQDKLYCFQFPSPFPVFQSTNANVQVPSPTKKVTFAPSAKSEPSSSSVPPDFPEKEPVPPPVDGLIGRLEVYRSGIVKMKLANGIVLDVTAATQPSFLQHAVHVDLEEKSMSVLGEVNKRFAVAPDVDVLLNAMQTFDARPSLLEGEENLIKMDDT</sequence>
<dbReference type="OrthoDB" id="5836119at2759"/>
<feature type="compositionally biased region" description="Basic and acidic residues" evidence="5">
    <location>
        <begin position="45"/>
        <end position="56"/>
    </location>
</feature>
<protein>
    <recommendedName>
        <fullName evidence="8">RNA polymerase III RPC4-domain-containing protein</fullName>
    </recommendedName>
</protein>
<dbReference type="InterPro" id="IPR007811">
    <property type="entry name" value="RPC4"/>
</dbReference>
<name>A0A4S8MB19_DENBC</name>